<proteinExistence type="predicted"/>
<accession>A0A242K8P8</accession>
<name>A0A242K8P8_9ENTE</name>
<dbReference type="SUPFAM" id="SSF47413">
    <property type="entry name" value="lambda repressor-like DNA-binding domains"/>
    <property type="match status" value="1"/>
</dbReference>
<gene>
    <name evidence="3" type="ORF">A5888_001683</name>
    <name evidence="4" type="ORF">A5888_002920</name>
</gene>
<reference evidence="4" key="2">
    <citation type="submission" date="2017-05" db="EMBL/GenBank/DDBJ databases">
        <authorList>
            <consortium name="The Broad Institute Genomics Platform"/>
            <consortium name="The Broad Institute Genomic Center for Infectious Diseases"/>
            <person name="Earl A."/>
            <person name="Manson A."/>
            <person name="Schwartman J."/>
            <person name="Gilmore M."/>
            <person name="Abouelleil A."/>
            <person name="Cao P."/>
            <person name="Chapman S."/>
            <person name="Cusick C."/>
            <person name="Shea T."/>
            <person name="Young S."/>
            <person name="Neafsey D."/>
            <person name="Nusbaum C."/>
            <person name="Birren B."/>
        </authorList>
    </citation>
    <scope>NUCLEOTIDE SEQUENCE</scope>
    <source>
        <strain evidence="4">9E7_DIV0242</strain>
    </source>
</reference>
<evidence type="ECO:0000313" key="5">
    <source>
        <dbReference type="Proteomes" id="UP000195141"/>
    </source>
</evidence>
<dbReference type="GO" id="GO:0003677">
    <property type="term" value="F:DNA binding"/>
    <property type="evidence" value="ECO:0007669"/>
    <property type="project" value="UniProtKB-KW"/>
</dbReference>
<dbReference type="InterPro" id="IPR001387">
    <property type="entry name" value="Cro/C1-type_HTH"/>
</dbReference>
<reference evidence="3" key="1">
    <citation type="submission" date="2017-05" db="EMBL/GenBank/DDBJ databases">
        <title>The Genome Sequence of Enterococcus sp. 9E7_DIV0242.</title>
        <authorList>
            <consortium name="The Broad Institute Genomics Platform"/>
            <consortium name="The Broad Institute Genomic Center for Infectious Diseases"/>
            <person name="Earl A."/>
            <person name="Manson A."/>
            <person name="Schwartman J."/>
            <person name="Gilmore M."/>
            <person name="Abouelleil A."/>
            <person name="Cao P."/>
            <person name="Chapman S."/>
            <person name="Cusick C."/>
            <person name="Shea T."/>
            <person name="Young S."/>
            <person name="Neafsey D."/>
            <person name="Nusbaum C."/>
            <person name="Birren B."/>
        </authorList>
    </citation>
    <scope>NUCLEOTIDE SEQUENCE [LARGE SCALE GENOMIC DNA]</scope>
    <source>
        <strain evidence="3">9E7_DIV0242</strain>
    </source>
</reference>
<dbReference type="EMBL" id="NGMM01000002">
    <property type="protein sequence ID" value="OTP17545.1"/>
    <property type="molecule type" value="Genomic_DNA"/>
</dbReference>
<keyword evidence="5" id="KW-1185">Reference proteome</keyword>
<dbReference type="AlphaFoldDB" id="A0A242K8P8"/>
<evidence type="ECO:0000313" key="4">
    <source>
        <dbReference type="EMBL" id="WYJ91152.1"/>
    </source>
</evidence>
<organism evidence="3">
    <name type="scientific">Candidatus Enterococcus clewellii</name>
    <dbReference type="NCBI Taxonomy" id="1834193"/>
    <lineage>
        <taxon>Bacteria</taxon>
        <taxon>Bacillati</taxon>
        <taxon>Bacillota</taxon>
        <taxon>Bacilli</taxon>
        <taxon>Lactobacillales</taxon>
        <taxon>Enterococcaceae</taxon>
        <taxon>Enterococcus</taxon>
    </lineage>
</organism>
<dbReference type="Pfam" id="PF01381">
    <property type="entry name" value="HTH_3"/>
    <property type="match status" value="1"/>
</dbReference>
<feature type="domain" description="HTH cro/C1-type" evidence="2">
    <location>
        <begin position="7"/>
        <end position="61"/>
    </location>
</feature>
<dbReference type="PROSITE" id="PS50943">
    <property type="entry name" value="HTH_CROC1"/>
    <property type="match status" value="1"/>
</dbReference>
<protein>
    <recommendedName>
        <fullName evidence="2">HTH cro/C1-type domain-containing protein</fullName>
    </recommendedName>
</protein>
<dbReference type="OrthoDB" id="2475196at2"/>
<evidence type="ECO:0000313" key="3">
    <source>
        <dbReference type="EMBL" id="OTP17545.1"/>
    </source>
</evidence>
<keyword evidence="1" id="KW-0238">DNA-binding</keyword>
<dbReference type="PANTHER" id="PTHR46558:SF11">
    <property type="entry name" value="HTH-TYPE TRANSCRIPTIONAL REGULATOR XRE"/>
    <property type="match status" value="1"/>
</dbReference>
<dbReference type="Proteomes" id="UP000195141">
    <property type="component" value="Chromosome"/>
</dbReference>
<dbReference type="CDD" id="cd00093">
    <property type="entry name" value="HTH_XRE"/>
    <property type="match status" value="1"/>
</dbReference>
<reference evidence="4" key="3">
    <citation type="submission" date="2024-03" db="EMBL/GenBank/DDBJ databases">
        <title>The Genome Sequence of Enterococcus sp. DIV0242b.</title>
        <authorList>
            <consortium name="The Broad Institute Genomics Platform"/>
            <consortium name="The Broad Institute Microbial Omics Core"/>
            <consortium name="The Broad Institute Genomic Center for Infectious Diseases"/>
            <person name="Earl A."/>
            <person name="Manson A."/>
            <person name="Gilmore M."/>
            <person name="Schwartman J."/>
            <person name="Shea T."/>
            <person name="Abouelleil A."/>
            <person name="Cao P."/>
            <person name="Chapman S."/>
            <person name="Cusick C."/>
            <person name="Young S."/>
            <person name="Neafsey D."/>
            <person name="Nusbaum C."/>
            <person name="Birren B."/>
        </authorList>
    </citation>
    <scope>NUCLEOTIDE SEQUENCE</scope>
    <source>
        <strain evidence="4">9E7_DIV0242</strain>
    </source>
</reference>
<evidence type="ECO:0000256" key="1">
    <source>
        <dbReference type="ARBA" id="ARBA00023125"/>
    </source>
</evidence>
<dbReference type="InterPro" id="IPR010982">
    <property type="entry name" value="Lambda_DNA-bd_dom_sf"/>
</dbReference>
<dbReference type="Gene3D" id="1.10.260.40">
    <property type="entry name" value="lambda repressor-like DNA-binding domains"/>
    <property type="match status" value="1"/>
</dbReference>
<evidence type="ECO:0000259" key="2">
    <source>
        <dbReference type="PROSITE" id="PS50943"/>
    </source>
</evidence>
<dbReference type="PANTHER" id="PTHR46558">
    <property type="entry name" value="TRACRIPTIONAL REGULATORY PROTEIN-RELATED-RELATED"/>
    <property type="match status" value="1"/>
</dbReference>
<dbReference type="SMART" id="SM00530">
    <property type="entry name" value="HTH_XRE"/>
    <property type="match status" value="1"/>
</dbReference>
<dbReference type="EMBL" id="CP147247">
    <property type="protein sequence ID" value="WYJ91152.1"/>
    <property type="molecule type" value="Genomic_DNA"/>
</dbReference>
<sequence>MQIGEIIRFLRTHQKMSQSEVAEKLGVRVMNISNWERGISQPPAEKIMAFSELFQVSIDTLFGRTTLDSFTNRNIYEIRDLALELQTSMHELPREDIDAIFRFVYDLKIANLRKQFSYDFFEVDSSIEQLLQHKNSAIYELANYCKRLVHEFGAIHGSYQKQLLFDSALLIMLEQENTPEFLTIQRSIYEELLPLDLFILSWRKGDTSLKELAERFSISYEFVLKVVEYYLISRGDTCTVNEYLIDFRKTFITNSLTITKIHDVELTKPRDLSQSTSKLTEAVFLSRVTLSDEAGR</sequence>
<dbReference type="RefSeq" id="WP_086348743.1">
    <property type="nucleotide sequence ID" value="NZ_CP147247.1"/>
</dbReference>